<feature type="compositionally biased region" description="Polar residues" evidence="1">
    <location>
        <begin position="362"/>
        <end position="377"/>
    </location>
</feature>
<feature type="compositionally biased region" description="Basic residues" evidence="1">
    <location>
        <begin position="290"/>
        <end position="312"/>
    </location>
</feature>
<feature type="region of interest" description="Disordered" evidence="1">
    <location>
        <begin position="743"/>
        <end position="773"/>
    </location>
</feature>
<reference evidence="2 3" key="1">
    <citation type="submission" date="2021-06" db="EMBL/GenBank/DDBJ databases">
        <authorList>
            <person name="Palmer J.M."/>
        </authorList>
    </citation>
    <scope>NUCLEOTIDE SEQUENCE [LARGE SCALE GENOMIC DNA]</scope>
    <source>
        <strain evidence="2 3">XC_2019</strain>
        <tissue evidence="2">Muscle</tissue>
    </source>
</reference>
<dbReference type="EMBL" id="JAHRIN010058884">
    <property type="protein sequence ID" value="MEQ2211356.1"/>
    <property type="molecule type" value="Genomic_DNA"/>
</dbReference>
<feature type="region of interest" description="Disordered" evidence="1">
    <location>
        <begin position="181"/>
        <end position="420"/>
    </location>
</feature>
<proteinExistence type="predicted"/>
<protein>
    <submittedName>
        <fullName evidence="2">Uncharacterized protein</fullName>
    </submittedName>
</protein>
<feature type="compositionally biased region" description="Polar residues" evidence="1">
    <location>
        <begin position="861"/>
        <end position="883"/>
    </location>
</feature>
<feature type="compositionally biased region" description="Polar residues" evidence="1">
    <location>
        <begin position="400"/>
        <end position="416"/>
    </location>
</feature>
<organism evidence="2 3">
    <name type="scientific">Xenoophorus captivus</name>
    <dbReference type="NCBI Taxonomy" id="1517983"/>
    <lineage>
        <taxon>Eukaryota</taxon>
        <taxon>Metazoa</taxon>
        <taxon>Chordata</taxon>
        <taxon>Craniata</taxon>
        <taxon>Vertebrata</taxon>
        <taxon>Euteleostomi</taxon>
        <taxon>Actinopterygii</taxon>
        <taxon>Neopterygii</taxon>
        <taxon>Teleostei</taxon>
        <taxon>Neoteleostei</taxon>
        <taxon>Acanthomorphata</taxon>
        <taxon>Ovalentaria</taxon>
        <taxon>Atherinomorphae</taxon>
        <taxon>Cyprinodontiformes</taxon>
        <taxon>Goodeidae</taxon>
        <taxon>Xenoophorus</taxon>
    </lineage>
</organism>
<gene>
    <name evidence="2" type="ORF">XENOCAPTIV_026929</name>
</gene>
<dbReference type="Proteomes" id="UP001434883">
    <property type="component" value="Unassembled WGS sequence"/>
</dbReference>
<feature type="non-terminal residue" evidence="2">
    <location>
        <position position="1"/>
    </location>
</feature>
<feature type="compositionally biased region" description="Low complexity" evidence="1">
    <location>
        <begin position="141"/>
        <end position="158"/>
    </location>
</feature>
<accession>A0ABV0RUJ6</accession>
<feature type="compositionally biased region" description="Basic and acidic residues" evidence="1">
    <location>
        <begin position="679"/>
        <end position="695"/>
    </location>
</feature>
<evidence type="ECO:0000313" key="2">
    <source>
        <dbReference type="EMBL" id="MEQ2211356.1"/>
    </source>
</evidence>
<feature type="compositionally biased region" description="Polar residues" evidence="1">
    <location>
        <begin position="181"/>
        <end position="212"/>
    </location>
</feature>
<feature type="region of interest" description="Disordered" evidence="1">
    <location>
        <begin position="473"/>
        <end position="554"/>
    </location>
</feature>
<feature type="region of interest" description="Disordered" evidence="1">
    <location>
        <begin position="141"/>
        <end position="165"/>
    </location>
</feature>
<evidence type="ECO:0000256" key="1">
    <source>
        <dbReference type="SAM" id="MobiDB-lite"/>
    </source>
</evidence>
<feature type="compositionally biased region" description="Basic residues" evidence="1">
    <location>
        <begin position="749"/>
        <end position="771"/>
    </location>
</feature>
<feature type="region of interest" description="Disordered" evidence="1">
    <location>
        <begin position="855"/>
        <end position="896"/>
    </location>
</feature>
<keyword evidence="3" id="KW-1185">Reference proteome</keyword>
<name>A0ABV0RUJ6_9TELE</name>
<comment type="caution">
    <text evidence="2">The sequence shown here is derived from an EMBL/GenBank/DDBJ whole genome shotgun (WGS) entry which is preliminary data.</text>
</comment>
<feature type="region of interest" description="Disordered" evidence="1">
    <location>
        <begin position="677"/>
        <end position="707"/>
    </location>
</feature>
<evidence type="ECO:0000313" key="3">
    <source>
        <dbReference type="Proteomes" id="UP001434883"/>
    </source>
</evidence>
<feature type="compositionally biased region" description="Basic and acidic residues" evidence="1">
    <location>
        <begin position="242"/>
        <end position="289"/>
    </location>
</feature>
<sequence length="957" mass="105881">CQGERNLSHHSLSSRLYNRGDRTVNHVQDKGISKSHRPLQRIWDGKGQQYESQSWYHNSPRSFANQSGTNGYLMGPGQRYVTWQYNVSNNLVRTADWNDEYFIFTVFSLFLLARGSSVESWQQRVAVPSYSPCSSVLSSPKDGCSTPSSAGAPSSPSSFTMTSCRKDSADIQPRLHTLSESGKVQKSLASPNHIQRPSLASTTSHMSHSGSKSRFLDPKHRKTSVCSQQSPVARPRSSKPKKGTEELRKTETKYKDKLMKKEKRSDVANGNDEERKRRKKNEEKGLDEKRRKRDKAIKKDRKLRLKLKKVKKEKFSSISAFTCPGETKRSETETSLLADDQSQPPLKHKSRERSEKFKRTSGKPSTETPNANSTLQHLPSKFKQIPEGISIPTEHPIESISDSLSFNQSSNVTSYSEDGPKINFGKKFPSILHTASAPLSTTCSVGSDQVVHGKEEKKVGVLNAPDLQPEAVLGHLSDSGDNHANTPPVLSWQGSPVSDFEEDEEELKKGVISRPVLQPSPTQCLSPLPADSESNDNLDPCNSEPNGYSHDSPSEFCDPTCEIKDVGEDKEEQVNPSRKATGLLLDDFHQNKAGLDDVFKSLATFLEGQRALCRGGPFGGATSRGVKYSSSLTVASQIHCDENRDLSCKSSTTAFSESKSQSPPDVTSDSLLKFHSLPYRKDPVTHPKVQEKQEEAESCSDDNQAGKNKENLLERADSSLLEGSLSAELRVTTTHSASFTSVITVSTKERRKHRKESKRTATKRKREHKHERREDIMKMKIKKKERKVKTKANHIKDVQKRDVLSSLSVISKSSARPLADSMKGQIPQENQMPYGKDIKRVKFDPAETNVEVGELGKKTTSDTNASNTGTSAARISTSGQSGANPPASKRPCSKGPVDPLKLKALSMGLSKELKVVLVKMNSAGRQTFNISELEEQSIPMAMLSIENKAAEVVTACK</sequence>